<dbReference type="Proteomes" id="UP000276133">
    <property type="component" value="Unassembled WGS sequence"/>
</dbReference>
<keyword evidence="2" id="KW-1185">Reference proteome</keyword>
<protein>
    <submittedName>
        <fullName evidence="1">Uncharacterized protein</fullName>
    </submittedName>
</protein>
<gene>
    <name evidence="1" type="ORF">BpHYR1_009990</name>
</gene>
<evidence type="ECO:0000313" key="2">
    <source>
        <dbReference type="Proteomes" id="UP000276133"/>
    </source>
</evidence>
<accession>A0A3M7RGF4</accession>
<reference evidence="1 2" key="1">
    <citation type="journal article" date="2018" name="Sci. Rep.">
        <title>Genomic signatures of local adaptation to the degree of environmental predictability in rotifers.</title>
        <authorList>
            <person name="Franch-Gras L."/>
            <person name="Hahn C."/>
            <person name="Garcia-Roger E.M."/>
            <person name="Carmona M.J."/>
            <person name="Serra M."/>
            <person name="Gomez A."/>
        </authorList>
    </citation>
    <scope>NUCLEOTIDE SEQUENCE [LARGE SCALE GENOMIC DNA]</scope>
    <source>
        <strain evidence="1">HYR1</strain>
    </source>
</reference>
<comment type="caution">
    <text evidence="1">The sequence shown here is derived from an EMBL/GenBank/DDBJ whole genome shotgun (WGS) entry which is preliminary data.</text>
</comment>
<evidence type="ECO:0000313" key="1">
    <source>
        <dbReference type="EMBL" id="RNA22591.1"/>
    </source>
</evidence>
<proteinExistence type="predicted"/>
<name>A0A3M7RGF4_BRAPC</name>
<organism evidence="1 2">
    <name type="scientific">Brachionus plicatilis</name>
    <name type="common">Marine rotifer</name>
    <name type="synonym">Brachionus muelleri</name>
    <dbReference type="NCBI Taxonomy" id="10195"/>
    <lineage>
        <taxon>Eukaryota</taxon>
        <taxon>Metazoa</taxon>
        <taxon>Spiralia</taxon>
        <taxon>Gnathifera</taxon>
        <taxon>Rotifera</taxon>
        <taxon>Eurotatoria</taxon>
        <taxon>Monogononta</taxon>
        <taxon>Pseudotrocha</taxon>
        <taxon>Ploima</taxon>
        <taxon>Brachionidae</taxon>
        <taxon>Brachionus</taxon>
    </lineage>
</organism>
<dbReference type="AlphaFoldDB" id="A0A3M7RGF4"/>
<sequence>MSIFYGIHYKNRSYNSFYFCFLVKKKLTVCLNLCVFNEHTVLASGQNGFLIRIPTLLFEKEAYKNCGLLAPKKDIQFENIKL</sequence>
<dbReference type="EMBL" id="REGN01003427">
    <property type="protein sequence ID" value="RNA22591.1"/>
    <property type="molecule type" value="Genomic_DNA"/>
</dbReference>